<feature type="domain" description="VWA7 N-terminal" evidence="1">
    <location>
        <begin position="55"/>
        <end position="246"/>
    </location>
</feature>
<dbReference type="Pfam" id="PF25107">
    <property type="entry name" value="VWA7_N"/>
    <property type="match status" value="1"/>
</dbReference>
<dbReference type="EMBL" id="JAOWRF010000084">
    <property type="protein sequence ID" value="MCV3212959.1"/>
    <property type="molecule type" value="Genomic_DNA"/>
</dbReference>
<evidence type="ECO:0000313" key="3">
    <source>
        <dbReference type="Proteomes" id="UP001526143"/>
    </source>
</evidence>
<dbReference type="PANTHER" id="PTHR14905:SF7">
    <property type="entry name" value="VON WILLEBRAND FACTOR A DOMAIN-CONTAINING PROTEIN 7"/>
    <property type="match status" value="1"/>
</dbReference>
<proteinExistence type="predicted"/>
<evidence type="ECO:0000259" key="1">
    <source>
        <dbReference type="Pfam" id="PF25107"/>
    </source>
</evidence>
<dbReference type="Proteomes" id="UP001526143">
    <property type="component" value="Unassembled WGS sequence"/>
</dbReference>
<dbReference type="InterPro" id="IPR052577">
    <property type="entry name" value="VWA7"/>
</dbReference>
<sequence>MTQQKMINGMIFACLLSIGFLLGMPDSALAFKVPIHEEITREVFADFKVVAGSETLKFTDYAIDQILKANKDTDDLPNQVNSEKHFDGEDFVGGSQRVKDLKERVISKVTATEPYPTSARNDLGTASHTIQDFYAHSNWVELGHSSPNINTKIGREIFSGAEKNIPTCPNDPGTLGGEGLRQLTSGYFILSNNVACGVPPGKCRHGVPVVCSTGINKDDSSRQGFDTARSLAVSATKDYLNQIFSDSRMAGNVNAIKLLMRINN</sequence>
<dbReference type="RefSeq" id="WP_263744462.1">
    <property type="nucleotide sequence ID" value="NZ_JAOWRF010000084.1"/>
</dbReference>
<gene>
    <name evidence="2" type="ORF">OGM63_05355</name>
</gene>
<reference evidence="2 3" key="1">
    <citation type="submission" date="2022-10" db="EMBL/GenBank/DDBJ databases">
        <title>Identification of biosynthetic pathway for the production of the potent trypsin inhibitor radiosumin.</title>
        <authorList>
            <person name="Fewer D.P."/>
            <person name="Delbaje E."/>
            <person name="Ouyang X."/>
            <person name="Agostino P.D."/>
            <person name="Wahlsten M."/>
            <person name="Jokela J."/>
            <person name="Permi P."/>
            <person name="Haapaniemi E."/>
            <person name="Koistinen H."/>
        </authorList>
    </citation>
    <scope>NUCLEOTIDE SEQUENCE [LARGE SCALE GENOMIC DNA]</scope>
    <source>
        <strain evidence="2 3">NIES-515</strain>
    </source>
</reference>
<dbReference type="InterPro" id="IPR056862">
    <property type="entry name" value="VWA7_N"/>
</dbReference>
<comment type="caution">
    <text evidence="2">The sequence shown here is derived from an EMBL/GenBank/DDBJ whole genome shotgun (WGS) entry which is preliminary data.</text>
</comment>
<keyword evidence="3" id="KW-1185">Reference proteome</keyword>
<name>A0ABT3AV20_9CYAN</name>
<evidence type="ECO:0000313" key="2">
    <source>
        <dbReference type="EMBL" id="MCV3212959.1"/>
    </source>
</evidence>
<protein>
    <recommendedName>
        <fullName evidence="1">VWA7 N-terminal domain-containing protein</fullName>
    </recommendedName>
</protein>
<accession>A0ABT3AV20</accession>
<organism evidence="2 3">
    <name type="scientific">Plectonema radiosum NIES-515</name>
    <dbReference type="NCBI Taxonomy" id="2986073"/>
    <lineage>
        <taxon>Bacteria</taxon>
        <taxon>Bacillati</taxon>
        <taxon>Cyanobacteriota</taxon>
        <taxon>Cyanophyceae</taxon>
        <taxon>Oscillatoriophycideae</taxon>
        <taxon>Oscillatoriales</taxon>
        <taxon>Microcoleaceae</taxon>
        <taxon>Plectonema</taxon>
    </lineage>
</organism>
<dbReference type="PANTHER" id="PTHR14905">
    <property type="entry name" value="NG37"/>
    <property type="match status" value="1"/>
</dbReference>